<sequence length="60" mass="7015">MNNVERLKNYQNRNAATIESLYRAVLQAVQGGKKTMKRLTDLNVPPRHGRRRPKKRIVKT</sequence>
<dbReference type="EMBL" id="BK015739">
    <property type="protein sequence ID" value="DAE22835.1"/>
    <property type="molecule type" value="Genomic_DNA"/>
</dbReference>
<name>A0A8S5QVE9_9CAUD</name>
<protein>
    <submittedName>
        <fullName evidence="1">Uncharacterized protein</fullName>
    </submittedName>
</protein>
<evidence type="ECO:0000313" key="1">
    <source>
        <dbReference type="EMBL" id="DAE22835.1"/>
    </source>
</evidence>
<organism evidence="1">
    <name type="scientific">Siphoviridae sp. ct2hZ16</name>
    <dbReference type="NCBI Taxonomy" id="2826276"/>
    <lineage>
        <taxon>Viruses</taxon>
        <taxon>Duplodnaviria</taxon>
        <taxon>Heunggongvirae</taxon>
        <taxon>Uroviricota</taxon>
        <taxon>Caudoviricetes</taxon>
    </lineage>
</organism>
<reference evidence="1" key="1">
    <citation type="journal article" date="2021" name="Proc. Natl. Acad. Sci. U.S.A.">
        <title>A Catalog of Tens of Thousands of Viruses from Human Metagenomes Reveals Hidden Associations with Chronic Diseases.</title>
        <authorList>
            <person name="Tisza M.J."/>
            <person name="Buck C.B."/>
        </authorList>
    </citation>
    <scope>NUCLEOTIDE SEQUENCE</scope>
    <source>
        <strain evidence="1">Ct2hZ16</strain>
    </source>
</reference>
<accession>A0A8S5QVE9</accession>
<proteinExistence type="predicted"/>